<feature type="disulfide bond" description="Redox-active" evidence="4">
    <location>
        <begin position="83"/>
        <end position="87"/>
    </location>
</feature>
<dbReference type="PANTHER" id="PTHR12151:SF25">
    <property type="entry name" value="LINALOOL DEHYDRATASE_ISOMERASE DOMAIN-CONTAINING PROTEIN"/>
    <property type="match status" value="1"/>
</dbReference>
<keyword evidence="4" id="KW-1015">Disulfide bond</keyword>
<keyword evidence="7" id="KW-1185">Reference proteome</keyword>
<evidence type="ECO:0000256" key="3">
    <source>
        <dbReference type="PIRSR" id="PIRSR603782-1"/>
    </source>
</evidence>
<dbReference type="STRING" id="1317117.ATO7_11993"/>
<feature type="binding site" evidence="3">
    <location>
        <position position="171"/>
    </location>
    <ligand>
        <name>Cu cation</name>
        <dbReference type="ChEBI" id="CHEBI:23378"/>
    </ligand>
</feature>
<evidence type="ECO:0000256" key="2">
    <source>
        <dbReference type="ARBA" id="ARBA00023008"/>
    </source>
</evidence>
<reference evidence="6 7" key="1">
    <citation type="submission" date="2013-04" db="EMBL/GenBank/DDBJ databases">
        <title>Oceanococcus atlanticus 22II-S10r2 Genome Sequencing.</title>
        <authorList>
            <person name="Lai Q."/>
            <person name="Li G."/>
            <person name="Shao Z."/>
        </authorList>
    </citation>
    <scope>NUCLEOTIDE SEQUENCE [LARGE SCALE GENOMIC DNA]</scope>
    <source>
        <strain evidence="6 7">22II-S10r2</strain>
    </source>
</reference>
<dbReference type="PANTHER" id="PTHR12151">
    <property type="entry name" value="ELECTRON TRANSPORT PROTIN SCO1/SENC FAMILY MEMBER"/>
    <property type="match status" value="1"/>
</dbReference>
<dbReference type="EMBL" id="AQQV01000003">
    <property type="protein sequence ID" value="ORE86014.1"/>
    <property type="molecule type" value="Genomic_DNA"/>
</dbReference>
<dbReference type="SUPFAM" id="SSF52833">
    <property type="entry name" value="Thioredoxin-like"/>
    <property type="match status" value="1"/>
</dbReference>
<evidence type="ECO:0000313" key="6">
    <source>
        <dbReference type="EMBL" id="ORE86014.1"/>
    </source>
</evidence>
<keyword evidence="3" id="KW-0479">Metal-binding</keyword>
<dbReference type="InterPro" id="IPR013766">
    <property type="entry name" value="Thioredoxin_domain"/>
</dbReference>
<dbReference type="InterPro" id="IPR003782">
    <property type="entry name" value="SCO1/SenC"/>
</dbReference>
<sequence length="207" mass="22723">MPEFMRRPHLNALLVTGLIAALLAGIGMSHLMQQDSDPALSGLILDPARSLPDFELTTQHGTPYNKDTAMGRHQLLFFGFTHCPDICPSTLALMRQLRKDLPAELRSKLDFVFVSIDPERDTPEVMTPYLAHFDPAFIGVTGSTSAVTDFADAVGIAFIKVDQGDSYTMDHATALVLLDPQSRIKAYFSAPHKLGELQNTLNVLINS</sequence>
<dbReference type="PROSITE" id="PS51352">
    <property type="entry name" value="THIOREDOXIN_2"/>
    <property type="match status" value="1"/>
</dbReference>
<keyword evidence="2 3" id="KW-0186">Copper</keyword>
<dbReference type="GO" id="GO:0046872">
    <property type="term" value="F:metal ion binding"/>
    <property type="evidence" value="ECO:0007669"/>
    <property type="project" value="UniProtKB-KW"/>
</dbReference>
<feature type="binding site" evidence="3">
    <location>
        <position position="87"/>
    </location>
    <ligand>
        <name>Cu cation</name>
        <dbReference type="ChEBI" id="CHEBI:23378"/>
    </ligand>
</feature>
<feature type="binding site" evidence="3">
    <location>
        <position position="83"/>
    </location>
    <ligand>
        <name>Cu cation</name>
        <dbReference type="ChEBI" id="CHEBI:23378"/>
    </ligand>
</feature>
<organism evidence="6 7">
    <name type="scientific">Oceanococcus atlanticus</name>
    <dbReference type="NCBI Taxonomy" id="1317117"/>
    <lineage>
        <taxon>Bacteria</taxon>
        <taxon>Pseudomonadati</taxon>
        <taxon>Pseudomonadota</taxon>
        <taxon>Gammaproteobacteria</taxon>
        <taxon>Chromatiales</taxon>
        <taxon>Oceanococcaceae</taxon>
        <taxon>Oceanococcus</taxon>
    </lineage>
</organism>
<dbReference type="InterPro" id="IPR036249">
    <property type="entry name" value="Thioredoxin-like_sf"/>
</dbReference>
<evidence type="ECO:0000259" key="5">
    <source>
        <dbReference type="PROSITE" id="PS51352"/>
    </source>
</evidence>
<evidence type="ECO:0000313" key="7">
    <source>
        <dbReference type="Proteomes" id="UP000192342"/>
    </source>
</evidence>
<evidence type="ECO:0000256" key="1">
    <source>
        <dbReference type="ARBA" id="ARBA00010996"/>
    </source>
</evidence>
<accession>A0A1Y1SCV3</accession>
<evidence type="ECO:0000256" key="4">
    <source>
        <dbReference type="PIRSR" id="PIRSR603782-2"/>
    </source>
</evidence>
<comment type="caution">
    <text evidence="6">The sequence shown here is derived from an EMBL/GenBank/DDBJ whole genome shotgun (WGS) entry which is preliminary data.</text>
</comment>
<protein>
    <submittedName>
        <fullName evidence="6">Sco1/SenC family protein</fullName>
    </submittedName>
</protein>
<feature type="domain" description="Thioredoxin" evidence="5">
    <location>
        <begin position="45"/>
        <end position="206"/>
    </location>
</feature>
<comment type="similarity">
    <text evidence="1">Belongs to the SCO1/2 family.</text>
</comment>
<proteinExistence type="inferred from homology"/>
<gene>
    <name evidence="6" type="ORF">ATO7_11993</name>
</gene>
<dbReference type="Gene3D" id="3.40.30.10">
    <property type="entry name" value="Glutaredoxin"/>
    <property type="match status" value="1"/>
</dbReference>
<name>A0A1Y1SCV3_9GAMM</name>
<dbReference type="Proteomes" id="UP000192342">
    <property type="component" value="Unassembled WGS sequence"/>
</dbReference>
<dbReference type="AlphaFoldDB" id="A0A1Y1SCV3"/>
<dbReference type="CDD" id="cd02968">
    <property type="entry name" value="SCO"/>
    <property type="match status" value="1"/>
</dbReference>
<dbReference type="Pfam" id="PF02630">
    <property type="entry name" value="SCO1-SenC"/>
    <property type="match status" value="1"/>
</dbReference>